<dbReference type="EMBL" id="LK996017">
    <property type="protein sequence ID" value="CDX05208.1"/>
    <property type="molecule type" value="Genomic_DNA"/>
</dbReference>
<proteinExistence type="predicted"/>
<name>A0A098B8M1_DESHA</name>
<dbReference type="AlphaFoldDB" id="A0A098B8M1"/>
<dbReference type="PATRIC" id="fig|49338.4.peg.5728"/>
<gene>
    <name evidence="1" type="ORF">DPCES_5322</name>
</gene>
<protein>
    <submittedName>
        <fullName evidence="1">Uncharacterized protein</fullName>
    </submittedName>
</protein>
<evidence type="ECO:0000313" key="1">
    <source>
        <dbReference type="EMBL" id="CDX05208.1"/>
    </source>
</evidence>
<organism evidence="1">
    <name type="scientific">Desulfitobacterium hafniense</name>
    <name type="common">Desulfitobacterium frappieri</name>
    <dbReference type="NCBI Taxonomy" id="49338"/>
    <lineage>
        <taxon>Bacteria</taxon>
        <taxon>Bacillati</taxon>
        <taxon>Bacillota</taxon>
        <taxon>Clostridia</taxon>
        <taxon>Eubacteriales</taxon>
        <taxon>Desulfitobacteriaceae</taxon>
        <taxon>Desulfitobacterium</taxon>
    </lineage>
</organism>
<reference evidence="1" key="1">
    <citation type="submission" date="2014-07" db="EMBL/GenBank/DDBJ databases">
        <authorList>
            <person name="Hornung V.Bastian."/>
        </authorList>
    </citation>
    <scope>NUCLEOTIDE SEQUENCE</scope>
    <source>
        <strain evidence="1">PCE-S</strain>
    </source>
</reference>
<sequence>MVASFFGGLFKYTVELSIMRTIKNGVVALLTNVATTPSSFKYQYKLYLNTNTSFI</sequence>
<accession>A0A098B8M1</accession>